<evidence type="ECO:0000313" key="2">
    <source>
        <dbReference type="Proteomes" id="UP000288096"/>
    </source>
</evidence>
<reference evidence="2" key="2">
    <citation type="submission" date="2019-01" db="EMBL/GenBank/DDBJ databases">
        <title>Genome sequence of Desulfonema ishimotonii strain Tokyo 01.</title>
        <authorList>
            <person name="Fukui M."/>
        </authorList>
    </citation>
    <scope>NUCLEOTIDE SEQUENCE [LARGE SCALE GENOMIC DNA]</scope>
    <source>
        <strain evidence="2">Tokyo 01</strain>
    </source>
</reference>
<accession>A0A401FXU3</accession>
<organism evidence="1 2">
    <name type="scientific">Desulfonema ishimotonii</name>
    <dbReference type="NCBI Taxonomy" id="45657"/>
    <lineage>
        <taxon>Bacteria</taxon>
        <taxon>Pseudomonadati</taxon>
        <taxon>Thermodesulfobacteriota</taxon>
        <taxon>Desulfobacteria</taxon>
        <taxon>Desulfobacterales</taxon>
        <taxon>Desulfococcaceae</taxon>
        <taxon>Desulfonema</taxon>
    </lineage>
</organism>
<proteinExistence type="predicted"/>
<dbReference type="Proteomes" id="UP000288096">
    <property type="component" value="Unassembled WGS sequence"/>
</dbReference>
<protein>
    <submittedName>
        <fullName evidence="1">Uncharacterized protein</fullName>
    </submittedName>
</protein>
<gene>
    <name evidence="1" type="ORF">DENIS_2760</name>
</gene>
<reference evidence="2" key="1">
    <citation type="submission" date="2017-11" db="EMBL/GenBank/DDBJ databases">
        <authorList>
            <person name="Watanabe M."/>
            <person name="Kojima H."/>
        </authorList>
    </citation>
    <scope>NUCLEOTIDE SEQUENCE [LARGE SCALE GENOMIC DNA]</scope>
    <source>
        <strain evidence="2">Tokyo 01</strain>
    </source>
</reference>
<name>A0A401FXU3_9BACT</name>
<dbReference type="AlphaFoldDB" id="A0A401FXU3"/>
<evidence type="ECO:0000313" key="1">
    <source>
        <dbReference type="EMBL" id="GBC61798.1"/>
    </source>
</evidence>
<keyword evidence="2" id="KW-1185">Reference proteome</keyword>
<comment type="caution">
    <text evidence="1">The sequence shown here is derived from an EMBL/GenBank/DDBJ whole genome shotgun (WGS) entry which is preliminary data.</text>
</comment>
<sequence length="147" mass="16714">MKPQIKFKKIWEDEDMVELTISVSDGTSCFSCNVYVGHITMSDTAKNIETFKSHIYGGLYDLRFGEFGPEYANGAFHARLEFHKSGNGKLAITAKLESEWSEFTHTKVASNATLYLRTEPCLLDKWIESFVSLSKRSRNDSVLECIQ</sequence>
<dbReference type="EMBL" id="BEXT01000001">
    <property type="protein sequence ID" value="GBC61798.1"/>
    <property type="molecule type" value="Genomic_DNA"/>
</dbReference>